<name>A0A5P8KE59_9ACTN</name>
<dbReference type="Pfam" id="PF00440">
    <property type="entry name" value="TetR_N"/>
    <property type="match status" value="1"/>
</dbReference>
<dbReference type="PANTHER" id="PTHR30055:SF238">
    <property type="entry name" value="MYCOFACTOCIN BIOSYNTHESIS TRANSCRIPTIONAL REGULATOR MFTR-RELATED"/>
    <property type="match status" value="1"/>
</dbReference>
<keyword evidence="2 4" id="KW-0238">DNA-binding</keyword>
<dbReference type="InterPro" id="IPR001647">
    <property type="entry name" value="HTH_TetR"/>
</dbReference>
<dbReference type="GO" id="GO:0003700">
    <property type="term" value="F:DNA-binding transcription factor activity"/>
    <property type="evidence" value="ECO:0007669"/>
    <property type="project" value="TreeGrafter"/>
</dbReference>
<dbReference type="PANTHER" id="PTHR30055">
    <property type="entry name" value="HTH-TYPE TRANSCRIPTIONAL REGULATOR RUTR"/>
    <property type="match status" value="1"/>
</dbReference>
<reference evidence="6 7" key="1">
    <citation type="submission" date="2019-10" db="EMBL/GenBank/DDBJ databases">
        <title>Streptomyces sp. strain GY16 isolated from leaves of Broussonetia papyrifera.</title>
        <authorList>
            <person name="Mo P."/>
        </authorList>
    </citation>
    <scope>NUCLEOTIDE SEQUENCE [LARGE SCALE GENOMIC DNA]</scope>
    <source>
        <strain evidence="6 7">GY16</strain>
    </source>
</reference>
<dbReference type="SUPFAM" id="SSF46689">
    <property type="entry name" value="Homeodomain-like"/>
    <property type="match status" value="1"/>
</dbReference>
<dbReference type="GO" id="GO:0000976">
    <property type="term" value="F:transcription cis-regulatory region binding"/>
    <property type="evidence" value="ECO:0007669"/>
    <property type="project" value="TreeGrafter"/>
</dbReference>
<evidence type="ECO:0000256" key="1">
    <source>
        <dbReference type="ARBA" id="ARBA00023015"/>
    </source>
</evidence>
<dbReference type="KEGG" id="sphv:F9278_41375"/>
<dbReference type="AlphaFoldDB" id="A0A5P8KE59"/>
<dbReference type="Gene3D" id="1.10.357.10">
    <property type="entry name" value="Tetracycline Repressor, domain 2"/>
    <property type="match status" value="1"/>
</dbReference>
<dbReference type="RefSeq" id="WP_152172893.1">
    <property type="nucleotide sequence ID" value="NZ_CP045096.1"/>
</dbReference>
<dbReference type="EMBL" id="CP045096">
    <property type="protein sequence ID" value="QFR01566.1"/>
    <property type="molecule type" value="Genomic_DNA"/>
</dbReference>
<keyword evidence="1" id="KW-0805">Transcription regulation</keyword>
<dbReference type="Proteomes" id="UP000327294">
    <property type="component" value="Chromosome"/>
</dbReference>
<dbReference type="Gene3D" id="1.10.10.60">
    <property type="entry name" value="Homeodomain-like"/>
    <property type="match status" value="1"/>
</dbReference>
<keyword evidence="7" id="KW-1185">Reference proteome</keyword>
<dbReference type="PROSITE" id="PS50977">
    <property type="entry name" value="HTH_TETR_2"/>
    <property type="match status" value="1"/>
</dbReference>
<accession>A0A5P8KE59</accession>
<feature type="DNA-binding region" description="H-T-H motif" evidence="4">
    <location>
        <begin position="24"/>
        <end position="43"/>
    </location>
</feature>
<protein>
    <submittedName>
        <fullName evidence="6">TetR family transcriptional regulator</fullName>
    </submittedName>
</protein>
<dbReference type="InterPro" id="IPR009057">
    <property type="entry name" value="Homeodomain-like_sf"/>
</dbReference>
<evidence type="ECO:0000256" key="3">
    <source>
        <dbReference type="ARBA" id="ARBA00023163"/>
    </source>
</evidence>
<dbReference type="InterPro" id="IPR050109">
    <property type="entry name" value="HTH-type_TetR-like_transc_reg"/>
</dbReference>
<dbReference type="InterPro" id="IPR041347">
    <property type="entry name" value="MftR_C"/>
</dbReference>
<sequence>MRTRRAIHAAALRVVQEHGFDKATVDMISTEAGVSPRTFLNYFPNKEAAVLLGPPDEVASALTAEFAATGATHPQDVFAAVTREIVRDLAENPPPREEMLAAFELTRNHPVLLAALSARFECFQRSIAEVVAQRLGRQPEDEMPTLIATVAVSAVRMGIQRWVTADTPSDAADSPAPHVEHCAELLGIDLARDAVTTWP</sequence>
<evidence type="ECO:0000256" key="2">
    <source>
        <dbReference type="ARBA" id="ARBA00023125"/>
    </source>
</evidence>
<evidence type="ECO:0000313" key="7">
    <source>
        <dbReference type="Proteomes" id="UP000327294"/>
    </source>
</evidence>
<dbReference type="Pfam" id="PF17754">
    <property type="entry name" value="TetR_C_14"/>
    <property type="match status" value="1"/>
</dbReference>
<proteinExistence type="predicted"/>
<evidence type="ECO:0000259" key="5">
    <source>
        <dbReference type="PROSITE" id="PS50977"/>
    </source>
</evidence>
<gene>
    <name evidence="6" type="ORF">F9278_41375</name>
</gene>
<organism evidence="6 7">
    <name type="scientific">Streptomyces phaeolivaceus</name>
    <dbReference type="NCBI Taxonomy" id="2653200"/>
    <lineage>
        <taxon>Bacteria</taxon>
        <taxon>Bacillati</taxon>
        <taxon>Actinomycetota</taxon>
        <taxon>Actinomycetes</taxon>
        <taxon>Kitasatosporales</taxon>
        <taxon>Streptomycetaceae</taxon>
        <taxon>Streptomyces</taxon>
    </lineage>
</organism>
<evidence type="ECO:0000313" key="6">
    <source>
        <dbReference type="EMBL" id="QFR01566.1"/>
    </source>
</evidence>
<feature type="domain" description="HTH tetR-type" evidence="5">
    <location>
        <begin position="1"/>
        <end position="61"/>
    </location>
</feature>
<evidence type="ECO:0000256" key="4">
    <source>
        <dbReference type="PROSITE-ProRule" id="PRU00335"/>
    </source>
</evidence>
<keyword evidence="3" id="KW-0804">Transcription</keyword>